<name>A0A7M5TZV7_9CNID</name>
<feature type="transmembrane region" description="Helical" evidence="1">
    <location>
        <begin position="340"/>
        <end position="361"/>
    </location>
</feature>
<feature type="transmembrane region" description="Helical" evidence="1">
    <location>
        <begin position="258"/>
        <end position="282"/>
    </location>
</feature>
<dbReference type="PROSITE" id="PS51257">
    <property type="entry name" value="PROKAR_LIPOPROTEIN"/>
    <property type="match status" value="1"/>
</dbReference>
<keyword evidence="1" id="KW-1133">Transmembrane helix</keyword>
<keyword evidence="3" id="KW-1185">Reference proteome</keyword>
<feature type="transmembrane region" description="Helical" evidence="1">
    <location>
        <begin position="117"/>
        <end position="136"/>
    </location>
</feature>
<feature type="transmembrane region" description="Helical" evidence="1">
    <location>
        <begin position="421"/>
        <end position="444"/>
    </location>
</feature>
<proteinExistence type="predicted"/>
<organism evidence="2 3">
    <name type="scientific">Clytia hemisphaerica</name>
    <dbReference type="NCBI Taxonomy" id="252671"/>
    <lineage>
        <taxon>Eukaryota</taxon>
        <taxon>Metazoa</taxon>
        <taxon>Cnidaria</taxon>
        <taxon>Hydrozoa</taxon>
        <taxon>Hydroidolina</taxon>
        <taxon>Leptothecata</taxon>
        <taxon>Obeliida</taxon>
        <taxon>Clytiidae</taxon>
        <taxon>Clytia</taxon>
    </lineage>
</organism>
<keyword evidence="1" id="KW-0812">Transmembrane</keyword>
<keyword evidence="1" id="KW-0472">Membrane</keyword>
<dbReference type="EnsemblMetazoa" id="CLYHEMT004325.1">
    <property type="protein sequence ID" value="CLYHEMP004325.1"/>
    <property type="gene ID" value="CLYHEMG004325"/>
</dbReference>
<sequence>MCLIKDDHVYHILAIFFLWTSTIYIILGCLTFFTQPEYFIKKESHDSHLLPFILGITGVVVSQELLYFIGAFSDGGNIRKRTYFASSACQKFFQIIVYYFILTDSVPDKKSFRGASWYYKAIALINFIFWIESIKVTKDRQQEKYMENMFHEGFYTIFARTYTALIVDYRLICCILFVEHALEIDKMIERGENYERISGLDHIREEASIKIVHPWFRDYQRFTTSIKRLKGSGIIIGLVLVLLQILNAFVYFKEASVVGPWANIFGCLAAWSFLIAGVWLLLETRSIKDEDGEKREENVGIQYLMTLMGLVGVMFWICSAVSTWKWSIMAKSGDAKRYPYLTWTTIKVCHFPIIQIFQIYIFQKVHVMYANKETFLKRKILYFLIPFLMLSSLALLINLIICEYRYYVEELIEEADYQTLTQILFATGAPMGIGFSCHIVLHFYTMYYKMTRCQHDYTRVNQSSRCRINDEGNPLLDNDRFSQSYSQI</sequence>
<feature type="transmembrane region" description="Helical" evidence="1">
    <location>
        <begin position="12"/>
        <end position="34"/>
    </location>
</feature>
<feature type="transmembrane region" description="Helical" evidence="1">
    <location>
        <begin position="49"/>
        <end position="70"/>
    </location>
</feature>
<feature type="transmembrane region" description="Helical" evidence="1">
    <location>
        <begin position="381"/>
        <end position="401"/>
    </location>
</feature>
<evidence type="ECO:0000313" key="3">
    <source>
        <dbReference type="Proteomes" id="UP000594262"/>
    </source>
</evidence>
<feature type="transmembrane region" description="Helical" evidence="1">
    <location>
        <begin position="82"/>
        <end position="102"/>
    </location>
</feature>
<dbReference type="Proteomes" id="UP000594262">
    <property type="component" value="Unplaced"/>
</dbReference>
<dbReference type="RefSeq" id="XP_066922890.1">
    <property type="nucleotide sequence ID" value="XM_067066789.1"/>
</dbReference>
<reference evidence="2" key="1">
    <citation type="submission" date="2021-01" db="UniProtKB">
        <authorList>
            <consortium name="EnsemblMetazoa"/>
        </authorList>
    </citation>
    <scope>IDENTIFICATION</scope>
</reference>
<evidence type="ECO:0000313" key="2">
    <source>
        <dbReference type="EnsemblMetazoa" id="CLYHEMP004325.1"/>
    </source>
</evidence>
<dbReference type="OrthoDB" id="5963218at2759"/>
<feature type="transmembrane region" description="Helical" evidence="1">
    <location>
        <begin position="303"/>
        <end position="328"/>
    </location>
</feature>
<accession>A0A7M5TZV7</accession>
<protein>
    <submittedName>
        <fullName evidence="2">Uncharacterized protein</fullName>
    </submittedName>
</protein>
<dbReference type="GeneID" id="136810219"/>
<evidence type="ECO:0000256" key="1">
    <source>
        <dbReference type="SAM" id="Phobius"/>
    </source>
</evidence>
<feature type="transmembrane region" description="Helical" evidence="1">
    <location>
        <begin position="231"/>
        <end position="252"/>
    </location>
</feature>
<dbReference type="AlphaFoldDB" id="A0A7M5TZV7"/>